<evidence type="ECO:0000313" key="5">
    <source>
        <dbReference type="EMBL" id="KAI5074699.1"/>
    </source>
</evidence>
<feature type="region of interest" description="Disordered" evidence="3">
    <location>
        <begin position="271"/>
        <end position="307"/>
    </location>
</feature>
<comment type="caution">
    <text evidence="5">The sequence shown here is derived from an EMBL/GenBank/DDBJ whole genome shotgun (WGS) entry which is preliminary data.</text>
</comment>
<keyword evidence="1 2" id="KW-0694">RNA-binding</keyword>
<feature type="region of interest" description="Disordered" evidence="3">
    <location>
        <begin position="861"/>
        <end position="904"/>
    </location>
</feature>
<feature type="region of interest" description="Disordered" evidence="3">
    <location>
        <begin position="216"/>
        <end position="256"/>
    </location>
</feature>
<dbReference type="SMART" id="SM00360">
    <property type="entry name" value="RRM"/>
    <property type="match status" value="5"/>
</dbReference>
<dbReference type="PANTHER" id="PTHR10352">
    <property type="entry name" value="EUKARYOTIC TRANSLATION INITIATION FACTOR 3 SUBUNIT G"/>
    <property type="match status" value="1"/>
</dbReference>
<gene>
    <name evidence="5" type="ORF">GOP47_0010660</name>
</gene>
<dbReference type="EMBL" id="JABFUD020000010">
    <property type="protein sequence ID" value="KAI5074699.1"/>
    <property type="molecule type" value="Genomic_DNA"/>
</dbReference>
<dbReference type="InterPro" id="IPR012677">
    <property type="entry name" value="Nucleotide-bd_a/b_plait_sf"/>
</dbReference>
<evidence type="ECO:0000256" key="2">
    <source>
        <dbReference type="PROSITE-ProRule" id="PRU00176"/>
    </source>
</evidence>
<dbReference type="AlphaFoldDB" id="A0A9D4UVQ3"/>
<dbReference type="CDD" id="cd12565">
    <property type="entry name" value="RRM1_MRD1"/>
    <property type="match status" value="1"/>
</dbReference>
<accession>A0A9D4UVQ3</accession>
<dbReference type="Gene3D" id="3.30.70.330">
    <property type="match status" value="5"/>
</dbReference>
<dbReference type="InterPro" id="IPR035979">
    <property type="entry name" value="RBD_domain_sf"/>
</dbReference>
<organism evidence="5 6">
    <name type="scientific">Adiantum capillus-veneris</name>
    <name type="common">Maidenhair fern</name>
    <dbReference type="NCBI Taxonomy" id="13818"/>
    <lineage>
        <taxon>Eukaryota</taxon>
        <taxon>Viridiplantae</taxon>
        <taxon>Streptophyta</taxon>
        <taxon>Embryophyta</taxon>
        <taxon>Tracheophyta</taxon>
        <taxon>Polypodiopsida</taxon>
        <taxon>Polypodiidae</taxon>
        <taxon>Polypodiales</taxon>
        <taxon>Pteridineae</taxon>
        <taxon>Pteridaceae</taxon>
        <taxon>Vittarioideae</taxon>
        <taxon>Adiantum</taxon>
    </lineage>
</organism>
<feature type="compositionally biased region" description="Low complexity" evidence="3">
    <location>
        <begin position="285"/>
        <end position="295"/>
    </location>
</feature>
<feature type="domain" description="RRM" evidence="4">
    <location>
        <begin position="349"/>
        <end position="427"/>
    </location>
</feature>
<dbReference type="Pfam" id="PF00076">
    <property type="entry name" value="RRM_1"/>
    <property type="match status" value="5"/>
</dbReference>
<feature type="compositionally biased region" description="Polar residues" evidence="3">
    <location>
        <begin position="235"/>
        <end position="246"/>
    </location>
</feature>
<name>A0A9D4UVQ3_ADICA</name>
<feature type="compositionally biased region" description="Basic and acidic residues" evidence="3">
    <location>
        <begin position="216"/>
        <end position="225"/>
    </location>
</feature>
<evidence type="ECO:0000259" key="4">
    <source>
        <dbReference type="PROSITE" id="PS50102"/>
    </source>
</evidence>
<dbReference type="Proteomes" id="UP000886520">
    <property type="component" value="Chromosome 10"/>
</dbReference>
<dbReference type="FunFam" id="3.30.70.330:FF:000442">
    <property type="entry name" value="Multiple RNA-binding domain-containing protein 1"/>
    <property type="match status" value="1"/>
</dbReference>
<feature type="domain" description="RRM" evidence="4">
    <location>
        <begin position="546"/>
        <end position="618"/>
    </location>
</feature>
<protein>
    <recommendedName>
        <fullName evidence="4">RRM domain-containing protein</fullName>
    </recommendedName>
</protein>
<dbReference type="OrthoDB" id="439639at2759"/>
<feature type="domain" description="RRM" evidence="4">
    <location>
        <begin position="778"/>
        <end position="855"/>
    </location>
</feature>
<dbReference type="GO" id="GO:0003723">
    <property type="term" value="F:RNA binding"/>
    <property type="evidence" value="ECO:0007669"/>
    <property type="project" value="UniProtKB-UniRule"/>
</dbReference>
<dbReference type="SMART" id="SM00361">
    <property type="entry name" value="RRM_1"/>
    <property type="match status" value="2"/>
</dbReference>
<feature type="domain" description="RRM" evidence="4">
    <location>
        <begin position="670"/>
        <end position="760"/>
    </location>
</feature>
<dbReference type="CDD" id="cd12317">
    <property type="entry name" value="RRM4_RBM19_RRM3_MRD1"/>
    <property type="match status" value="1"/>
</dbReference>
<evidence type="ECO:0000256" key="1">
    <source>
        <dbReference type="ARBA" id="ARBA00022884"/>
    </source>
</evidence>
<feature type="compositionally biased region" description="Basic and acidic residues" evidence="3">
    <location>
        <begin position="105"/>
        <end position="115"/>
    </location>
</feature>
<keyword evidence="6" id="KW-1185">Reference proteome</keyword>
<proteinExistence type="predicted"/>
<dbReference type="SUPFAM" id="SSF54928">
    <property type="entry name" value="RNA-binding domain, RBD"/>
    <property type="match status" value="5"/>
</dbReference>
<feature type="compositionally biased region" description="Polar residues" evidence="3">
    <location>
        <begin position="866"/>
        <end position="877"/>
    </location>
</feature>
<feature type="region of interest" description="Disordered" evidence="3">
    <location>
        <begin position="153"/>
        <end position="190"/>
    </location>
</feature>
<dbReference type="InterPro" id="IPR003954">
    <property type="entry name" value="RRM_euk-type"/>
</dbReference>
<feature type="domain" description="RRM" evidence="4">
    <location>
        <begin position="7"/>
        <end position="84"/>
    </location>
</feature>
<evidence type="ECO:0000256" key="3">
    <source>
        <dbReference type="SAM" id="MobiDB-lite"/>
    </source>
</evidence>
<feature type="region of interest" description="Disordered" evidence="3">
    <location>
        <begin position="429"/>
        <end position="450"/>
    </location>
</feature>
<sequence>MGEGDMSRVCVKGLPAYLTEDRLKDHFSASGEITDAKIIRTSDGRSRQFAFVGYRSEEEALAAVNYFNRTFIDTSRLICEIARPVGDQIEFRPWSRHSKGSSAYEKSHEISKNEKFPVQSLQDHKGARSKGGENTSEDPELAEFLQAMQTRSKSKLWANDTMEDKEKSKKISSKTNEIKKLKRQKDTNLAEKAQEKAVNLKKASILHSTVDYKDIRPAKKSTPKDEGDEEAENIASASLFTESKVSQAEAHNLARDETISDMDYLKQRTKDNWSDEEGEHEDATSSSNSESASSESEIERLSLSDDAMDNRSLDESVKDLNVPSQEQDAQNSHIEEVVAEQQESVAETGRLFVRNLSYTTSEEDLQDLFGQYGELSEVHLVLDKETKRSKGFAYVLYMLPESAVKAMESLDMKTFQGRLLHILPAKRPPSVTEKDLKNKTKTPGMNQFKQDKEAQRRAAEASGSTQAWNALFMRSDTVAENVARRYGLSKSDLLNPEAEDLAVRMALGETQVIAETKKALNNEGVNIEVLEDLASGKLENVNRSKHVILVKNLTFSTLETELLTMFGKFGSIERIILPPTKTLAMVVYLEASEARAAMKGLAYKRFKHVPLYLEWAPENILLGTFKKEGNGVGRELPPAIGSKEVKRAVLEQQLTVSTNSKTDYDSNESRSVFIKNLNFSTSETLLKKHLQEKLKEGSVRSVTIKMKRGKKGDKEKGGKLLSMGYGFVEFDSPETANLACKQLQGTVLEGHALVLQLSHMKEVTAVNNKPADNNESSTKLIVRNVAFEATKKDLQQLFSPFGQIKSLRLPKKFDGNHRGFAFLEFLTKQEAMNAYNALTSTHLYGRHLVIEKAKESESLDELRARTASQYSESSDQLLGSGKSVKRRKKNLVDDGGTSFEKVAR</sequence>
<dbReference type="CDD" id="cd12320">
    <property type="entry name" value="RRM6_RBM19_RRM5_MRD1"/>
    <property type="match status" value="1"/>
</dbReference>
<feature type="compositionally biased region" description="Basic and acidic residues" evidence="3">
    <location>
        <begin position="297"/>
        <end position="307"/>
    </location>
</feature>
<reference evidence="5" key="1">
    <citation type="submission" date="2021-01" db="EMBL/GenBank/DDBJ databases">
        <title>Adiantum capillus-veneris genome.</title>
        <authorList>
            <person name="Fang Y."/>
            <person name="Liao Q."/>
        </authorList>
    </citation>
    <scope>NUCLEOTIDE SEQUENCE</scope>
    <source>
        <strain evidence="5">H3</strain>
        <tissue evidence="5">Leaf</tissue>
    </source>
</reference>
<dbReference type="InterPro" id="IPR000504">
    <property type="entry name" value="RRM_dom"/>
</dbReference>
<evidence type="ECO:0000313" key="6">
    <source>
        <dbReference type="Proteomes" id="UP000886520"/>
    </source>
</evidence>
<feature type="region of interest" description="Disordered" evidence="3">
    <location>
        <begin position="96"/>
        <end position="138"/>
    </location>
</feature>
<dbReference type="PROSITE" id="PS50102">
    <property type="entry name" value="RRM"/>
    <property type="match status" value="5"/>
</dbReference>
<feature type="compositionally biased region" description="Basic and acidic residues" evidence="3">
    <location>
        <begin position="176"/>
        <end position="190"/>
    </location>
</feature>